<sequence>MIKIGVLTLSDRASAGVYADESGIAIQNILKEWIIGEINFTYRVIPDEYDLITANLIQMCEIGCDIIFTTGGTGPALRDVTPEATEKVCQKMLPGFGELMRSVSLKYVPTAILSRQSAGIRDKSLIVNLPGQPKAIKECLEPIFPAIPYCLDLIGASYIECDESKIKVFRPKKK</sequence>
<evidence type="ECO:0000313" key="13">
    <source>
        <dbReference type="Proteomes" id="UP000202031"/>
    </source>
</evidence>
<dbReference type="SMART" id="SM00852">
    <property type="entry name" value="MoCF_biosynth"/>
    <property type="match status" value="1"/>
</dbReference>
<dbReference type="InterPro" id="IPR051920">
    <property type="entry name" value="MPT_Adenylyltrnsfr/MoaC-Rel"/>
</dbReference>
<evidence type="ECO:0000256" key="2">
    <source>
        <dbReference type="ARBA" id="ARBA00006112"/>
    </source>
</evidence>
<dbReference type="GO" id="GO:0006777">
    <property type="term" value="P:Mo-molybdopterin cofactor biosynthetic process"/>
    <property type="evidence" value="ECO:0007669"/>
    <property type="project" value="UniProtKB-KW"/>
</dbReference>
<keyword evidence="12" id="KW-0548">Nucleotidyltransferase</keyword>
<keyword evidence="7" id="KW-0067">ATP-binding</keyword>
<comment type="similarity">
    <text evidence="2">Belongs to the MoaB/Mog family.</text>
</comment>
<keyword evidence="8" id="KW-0501">Molybdenum cofactor biosynthesis</keyword>
<dbReference type="EMBL" id="CP015578">
    <property type="protein sequence ID" value="ARQ97535.1"/>
    <property type="molecule type" value="Genomic_DNA"/>
</dbReference>
<dbReference type="Proteomes" id="UP000202031">
    <property type="component" value="Chromosome"/>
</dbReference>
<evidence type="ECO:0000313" key="12">
    <source>
        <dbReference type="EMBL" id="ARQ97535.1"/>
    </source>
</evidence>
<comment type="pathway">
    <text evidence="1">Cofactor biosynthesis; molybdopterin biosynthesis.</text>
</comment>
<dbReference type="AlphaFoldDB" id="A0A1X9SMU5"/>
<dbReference type="NCBIfam" id="TIGR00177">
    <property type="entry name" value="molyb_syn"/>
    <property type="match status" value="1"/>
</dbReference>
<keyword evidence="6" id="KW-0547">Nucleotide-binding</keyword>
<reference evidence="13" key="1">
    <citation type="journal article" date="2017" name="Genome Biol. Evol.">
        <title>Comparative Genomic Analysis Identifies a Campylobacter Clade Deficient in Selenium Metabolism.</title>
        <authorList>
            <person name="Miller W.G."/>
            <person name="Yee E."/>
            <person name="Lopes B.S."/>
            <person name="Chapman M.H."/>
            <person name="Huynh S."/>
            <person name="Bono J.L."/>
            <person name="Parker C.T."/>
            <person name="Strachan N.J.C."/>
            <person name="Forbes K.J."/>
        </authorList>
    </citation>
    <scope>NUCLEOTIDE SEQUENCE [LARGE SCALE GENOMIC DNA]</scope>
    <source>
        <strain evidence="13">NCTC 13004</strain>
    </source>
</reference>
<gene>
    <name evidence="12" type="primary">mogA</name>
    <name evidence="12" type="ORF">CLAN_0789</name>
</gene>
<dbReference type="NCBIfam" id="NF006932">
    <property type="entry name" value="PRK09417.1"/>
    <property type="match status" value="1"/>
</dbReference>
<name>A0A1X9SMU5_9BACT</name>
<protein>
    <recommendedName>
        <fullName evidence="4">Molybdopterin adenylyltransferase</fullName>
        <ecNumber evidence="3">2.7.7.75</ecNumber>
    </recommendedName>
</protein>
<dbReference type="KEGG" id="clx:CLAN_0789"/>
<dbReference type="CDD" id="cd00886">
    <property type="entry name" value="MogA_MoaB"/>
    <property type="match status" value="1"/>
</dbReference>
<evidence type="ECO:0000256" key="4">
    <source>
        <dbReference type="ARBA" id="ARBA00013491"/>
    </source>
</evidence>
<evidence type="ECO:0000256" key="3">
    <source>
        <dbReference type="ARBA" id="ARBA00012509"/>
    </source>
</evidence>
<comment type="catalytic activity">
    <reaction evidence="9">
        <text>molybdopterin + ATP + H(+) = adenylyl-molybdopterin + diphosphate</text>
        <dbReference type="Rhea" id="RHEA:31331"/>
        <dbReference type="ChEBI" id="CHEBI:15378"/>
        <dbReference type="ChEBI" id="CHEBI:30616"/>
        <dbReference type="ChEBI" id="CHEBI:33019"/>
        <dbReference type="ChEBI" id="CHEBI:58698"/>
        <dbReference type="ChEBI" id="CHEBI:62727"/>
        <dbReference type="EC" id="2.7.7.75"/>
    </reaction>
</comment>
<dbReference type="Gene3D" id="3.40.980.10">
    <property type="entry name" value="MoaB/Mog-like domain"/>
    <property type="match status" value="1"/>
</dbReference>
<dbReference type="PANTHER" id="PTHR43764">
    <property type="entry name" value="MOLYBDENUM COFACTOR BIOSYNTHESIS"/>
    <property type="match status" value="1"/>
</dbReference>
<feature type="domain" description="MoaB/Mog" evidence="11">
    <location>
        <begin position="5"/>
        <end position="150"/>
    </location>
</feature>
<evidence type="ECO:0000256" key="6">
    <source>
        <dbReference type="ARBA" id="ARBA00022741"/>
    </source>
</evidence>
<evidence type="ECO:0000256" key="5">
    <source>
        <dbReference type="ARBA" id="ARBA00022679"/>
    </source>
</evidence>
<evidence type="ECO:0000256" key="8">
    <source>
        <dbReference type="ARBA" id="ARBA00023150"/>
    </source>
</evidence>
<comment type="function">
    <text evidence="10">Catalyzes the adenylation of molybdopterin as part of the biosynthesis of the molybdenum-cofactor.</text>
</comment>
<evidence type="ECO:0000256" key="7">
    <source>
        <dbReference type="ARBA" id="ARBA00022840"/>
    </source>
</evidence>
<evidence type="ECO:0000256" key="9">
    <source>
        <dbReference type="ARBA" id="ARBA00051131"/>
    </source>
</evidence>
<dbReference type="EC" id="2.7.7.75" evidence="3"/>
<organism evidence="12 13">
    <name type="scientific">Campylobacter lanienae NCTC 13004</name>
    <dbReference type="NCBI Taxonomy" id="1031753"/>
    <lineage>
        <taxon>Bacteria</taxon>
        <taxon>Pseudomonadati</taxon>
        <taxon>Campylobacterota</taxon>
        <taxon>Epsilonproteobacteria</taxon>
        <taxon>Campylobacterales</taxon>
        <taxon>Campylobacteraceae</taxon>
        <taxon>Campylobacter</taxon>
    </lineage>
</organism>
<dbReference type="Pfam" id="PF00994">
    <property type="entry name" value="MoCF_biosynth"/>
    <property type="match status" value="1"/>
</dbReference>
<proteinExistence type="inferred from homology"/>
<evidence type="ECO:0000256" key="10">
    <source>
        <dbReference type="ARBA" id="ARBA00058212"/>
    </source>
</evidence>
<dbReference type="InterPro" id="IPR036425">
    <property type="entry name" value="MoaB/Mog-like_dom_sf"/>
</dbReference>
<evidence type="ECO:0000259" key="11">
    <source>
        <dbReference type="SMART" id="SM00852"/>
    </source>
</evidence>
<dbReference type="GO" id="GO:0005524">
    <property type="term" value="F:ATP binding"/>
    <property type="evidence" value="ECO:0007669"/>
    <property type="project" value="UniProtKB-KW"/>
</dbReference>
<dbReference type="SUPFAM" id="SSF53218">
    <property type="entry name" value="Molybdenum cofactor biosynthesis proteins"/>
    <property type="match status" value="1"/>
</dbReference>
<reference evidence="13" key="2">
    <citation type="journal article" date="2017" name="Genome Biol. Evol.">
        <title>Comparative genomic analysis identifies a Campylobacter clade deficient in selenium metabolism.</title>
        <authorList>
            <person name="Miller W.G."/>
            <person name="Yee E."/>
            <person name="Lopes B.S."/>
            <person name="Chapman M.H."/>
            <person name="Huynh S."/>
            <person name="Bono J.L."/>
            <person name="Parker C.T."/>
            <person name="Strachan N.J.C."/>
            <person name="Forbes K.J."/>
        </authorList>
    </citation>
    <scope>NUCLEOTIDE SEQUENCE [LARGE SCALE GENOMIC DNA]</scope>
    <source>
        <strain evidence="13">NCTC 13004</strain>
    </source>
</reference>
<dbReference type="PANTHER" id="PTHR43764:SF1">
    <property type="entry name" value="MOLYBDOPTERIN MOLYBDOTRANSFERASE"/>
    <property type="match status" value="1"/>
</dbReference>
<evidence type="ECO:0000256" key="1">
    <source>
        <dbReference type="ARBA" id="ARBA00005046"/>
    </source>
</evidence>
<dbReference type="FunFam" id="3.40.980.10:FF:000005">
    <property type="entry name" value="Molybdopterin biosynthesis mog protein"/>
    <property type="match status" value="1"/>
</dbReference>
<accession>A0A1X9SMU5</accession>
<dbReference type="InterPro" id="IPR001453">
    <property type="entry name" value="MoaB/Mog_dom"/>
</dbReference>
<keyword evidence="5 12" id="KW-0808">Transferase</keyword>
<dbReference type="GO" id="GO:0061598">
    <property type="term" value="F:molybdopterin adenylyltransferase activity"/>
    <property type="evidence" value="ECO:0007669"/>
    <property type="project" value="UniProtKB-EC"/>
</dbReference>